<evidence type="ECO:0000313" key="1">
    <source>
        <dbReference type="EMBL" id="SES12822.1"/>
    </source>
</evidence>
<keyword evidence="2" id="KW-1185">Reference proteome</keyword>
<reference evidence="2" key="1">
    <citation type="submission" date="2016-10" db="EMBL/GenBank/DDBJ databases">
        <authorList>
            <person name="Varghese N."/>
            <person name="Submissions S."/>
        </authorList>
    </citation>
    <scope>NUCLEOTIDE SEQUENCE [LARGE SCALE GENOMIC DNA]</scope>
    <source>
        <strain evidence="2">S9</strain>
    </source>
</reference>
<dbReference type="STRING" id="1601833.SAMN05518684_108172"/>
<dbReference type="Proteomes" id="UP000198571">
    <property type="component" value="Unassembled WGS sequence"/>
</dbReference>
<protein>
    <submittedName>
        <fullName evidence="1">Uncharacterized protein</fullName>
    </submittedName>
</protein>
<proteinExistence type="predicted"/>
<accession>A0A1H9UTT3</accession>
<organism evidence="1 2">
    <name type="scientific">Salipaludibacillus aurantiacus</name>
    <dbReference type="NCBI Taxonomy" id="1601833"/>
    <lineage>
        <taxon>Bacteria</taxon>
        <taxon>Bacillati</taxon>
        <taxon>Bacillota</taxon>
        <taxon>Bacilli</taxon>
        <taxon>Bacillales</taxon>
        <taxon>Bacillaceae</taxon>
    </lineage>
</organism>
<name>A0A1H9UTT3_9BACI</name>
<dbReference type="EMBL" id="FOGT01000008">
    <property type="protein sequence ID" value="SES12822.1"/>
    <property type="molecule type" value="Genomic_DNA"/>
</dbReference>
<gene>
    <name evidence="1" type="ORF">SAMN05518684_108172</name>
</gene>
<sequence>MPFNKVIGIGWDVGGWMGKNHGAAICEWVRQIKFTGEDNPLKCRSLITS</sequence>
<dbReference type="AlphaFoldDB" id="A0A1H9UTT3"/>
<evidence type="ECO:0000313" key="2">
    <source>
        <dbReference type="Proteomes" id="UP000198571"/>
    </source>
</evidence>